<gene>
    <name evidence="1" type="ORF">FHS11_005387</name>
</gene>
<protein>
    <submittedName>
        <fullName evidence="1">Uncharacterized protein</fullName>
    </submittedName>
</protein>
<dbReference type="EMBL" id="JACHWX010000027">
    <property type="protein sequence ID" value="MBB3058927.1"/>
    <property type="molecule type" value="Genomic_DNA"/>
</dbReference>
<keyword evidence="2" id="KW-1185">Reference proteome</keyword>
<name>A0A839SRG2_9SPHI</name>
<proteinExistence type="predicted"/>
<dbReference type="RefSeq" id="WP_157750714.1">
    <property type="nucleotide sequence ID" value="NZ_AP017313.1"/>
</dbReference>
<organism evidence="1 2">
    <name type="scientific">Mucilaginibacter gotjawali</name>
    <dbReference type="NCBI Taxonomy" id="1550579"/>
    <lineage>
        <taxon>Bacteria</taxon>
        <taxon>Pseudomonadati</taxon>
        <taxon>Bacteroidota</taxon>
        <taxon>Sphingobacteriia</taxon>
        <taxon>Sphingobacteriales</taxon>
        <taxon>Sphingobacteriaceae</taxon>
        <taxon>Mucilaginibacter</taxon>
    </lineage>
</organism>
<evidence type="ECO:0000313" key="1">
    <source>
        <dbReference type="EMBL" id="MBB3058927.1"/>
    </source>
</evidence>
<reference evidence="1" key="1">
    <citation type="submission" date="2020-08" db="EMBL/GenBank/DDBJ databases">
        <title>Genomic Encyclopedia of Type Strains, Phase III (KMG-III): the genomes of soil and plant-associated and newly described type strains.</title>
        <authorList>
            <person name="Whitman W."/>
        </authorList>
    </citation>
    <scope>NUCLEOTIDE SEQUENCE [LARGE SCALE GENOMIC DNA]</scope>
    <source>
        <strain evidence="1">CECT 8628</strain>
    </source>
</reference>
<dbReference type="AlphaFoldDB" id="A0A839SRG2"/>
<dbReference type="Proteomes" id="UP000539265">
    <property type="component" value="Unassembled WGS sequence"/>
</dbReference>
<sequence>MITKCINSVSNGESLSSIGVIVDPLDEDAVTFYKKFGFILPPYCGKMLLPIADVALLGL</sequence>
<dbReference type="OrthoDB" id="9799147at2"/>
<comment type="caution">
    <text evidence="1">The sequence shown here is derived from an EMBL/GenBank/DDBJ whole genome shotgun (WGS) entry which is preliminary data.</text>
</comment>
<evidence type="ECO:0000313" key="2">
    <source>
        <dbReference type="Proteomes" id="UP000539265"/>
    </source>
</evidence>
<accession>A0A839SRG2</accession>